<feature type="domain" description="Histidine kinase/HSP90-like ATPase" evidence="3">
    <location>
        <begin position="47"/>
        <end position="165"/>
    </location>
</feature>
<dbReference type="InterPro" id="IPR036890">
    <property type="entry name" value="HATPase_C_sf"/>
</dbReference>
<dbReference type="RefSeq" id="WP_147961950.1">
    <property type="nucleotide sequence ID" value="NZ_CP120983.1"/>
</dbReference>
<keyword evidence="4" id="KW-0547">Nucleotide-binding</keyword>
<keyword evidence="1" id="KW-0418">Kinase</keyword>
<keyword evidence="5" id="KW-1185">Reference proteome</keyword>
<dbReference type="EMBL" id="CP120983">
    <property type="protein sequence ID" value="WLQ62218.1"/>
    <property type="molecule type" value="Genomic_DNA"/>
</dbReference>
<reference evidence="4 5" key="1">
    <citation type="submission" date="2023-03" db="EMBL/GenBank/DDBJ databases">
        <title>Isolation and description of six Streptomyces strains from soil environments, able to metabolize different microbial glucans.</title>
        <authorList>
            <person name="Widen T."/>
            <person name="Larsbrink J."/>
        </authorList>
    </citation>
    <scope>NUCLEOTIDE SEQUENCE [LARGE SCALE GENOMIC DNA]</scope>
    <source>
        <strain evidence="4 5">Alt3</strain>
    </source>
</reference>
<dbReference type="InterPro" id="IPR003594">
    <property type="entry name" value="HATPase_dom"/>
</dbReference>
<dbReference type="CDD" id="cd16936">
    <property type="entry name" value="HATPase_RsbW-like"/>
    <property type="match status" value="1"/>
</dbReference>
<name>A0ABY9J7G1_9ACTN</name>
<evidence type="ECO:0000256" key="1">
    <source>
        <dbReference type="ARBA" id="ARBA00022527"/>
    </source>
</evidence>
<sequence>MYAENTPRHGATALTPCPASASADPHEELARDLGIGAPGFTTRRLGADPESLRQARAFVREALECWGLRSCADDVTLVAGELVSNAVCHGIQPTAERPELPTARLGLACQDGKLVCAVTDPSPEVPVLRGADESLERGRGLRIIDALSSSWGWSRPTVTGKTVWAMIPVLLGPALHSSTSAVHASARR</sequence>
<accession>A0ABY9J7G1</accession>
<organism evidence="4 5">
    <name type="scientific">Streptomyces glycanivorans</name>
    <dbReference type="NCBI Taxonomy" id="3033808"/>
    <lineage>
        <taxon>Bacteria</taxon>
        <taxon>Bacillati</taxon>
        <taxon>Actinomycetota</taxon>
        <taxon>Actinomycetes</taxon>
        <taxon>Kitasatosporales</taxon>
        <taxon>Streptomycetaceae</taxon>
        <taxon>Streptomyces</taxon>
    </lineage>
</organism>
<proteinExistence type="predicted"/>
<dbReference type="Pfam" id="PF13581">
    <property type="entry name" value="HATPase_c_2"/>
    <property type="match status" value="1"/>
</dbReference>
<keyword evidence="1" id="KW-0723">Serine/threonine-protein kinase</keyword>
<feature type="region of interest" description="Disordered" evidence="2">
    <location>
        <begin position="1"/>
        <end position="23"/>
    </location>
</feature>
<evidence type="ECO:0000256" key="2">
    <source>
        <dbReference type="SAM" id="MobiDB-lite"/>
    </source>
</evidence>
<protein>
    <submittedName>
        <fullName evidence="4">ATP-binding protein</fullName>
    </submittedName>
</protein>
<dbReference type="PANTHER" id="PTHR35526:SF3">
    <property type="entry name" value="ANTI-SIGMA-F FACTOR RSBW"/>
    <property type="match status" value="1"/>
</dbReference>
<dbReference type="InterPro" id="IPR050267">
    <property type="entry name" value="Anti-sigma-factor_SerPK"/>
</dbReference>
<gene>
    <name evidence="4" type="ORF">P8A20_00835</name>
</gene>
<dbReference type="SUPFAM" id="SSF55874">
    <property type="entry name" value="ATPase domain of HSP90 chaperone/DNA topoisomerase II/histidine kinase"/>
    <property type="match status" value="1"/>
</dbReference>
<evidence type="ECO:0000313" key="5">
    <source>
        <dbReference type="Proteomes" id="UP001224433"/>
    </source>
</evidence>
<dbReference type="Proteomes" id="UP001224433">
    <property type="component" value="Chromosome"/>
</dbReference>
<evidence type="ECO:0000313" key="4">
    <source>
        <dbReference type="EMBL" id="WLQ62218.1"/>
    </source>
</evidence>
<keyword evidence="4" id="KW-0067">ATP-binding</keyword>
<evidence type="ECO:0000259" key="3">
    <source>
        <dbReference type="Pfam" id="PF13581"/>
    </source>
</evidence>
<dbReference type="GO" id="GO:0005524">
    <property type="term" value="F:ATP binding"/>
    <property type="evidence" value="ECO:0007669"/>
    <property type="project" value="UniProtKB-KW"/>
</dbReference>
<dbReference type="Gene3D" id="3.30.565.10">
    <property type="entry name" value="Histidine kinase-like ATPase, C-terminal domain"/>
    <property type="match status" value="1"/>
</dbReference>
<dbReference type="PANTHER" id="PTHR35526">
    <property type="entry name" value="ANTI-SIGMA-F FACTOR RSBW-RELATED"/>
    <property type="match status" value="1"/>
</dbReference>
<keyword evidence="1" id="KW-0808">Transferase</keyword>